<dbReference type="Gene3D" id="3.20.20.140">
    <property type="entry name" value="Metal-dependent hydrolases"/>
    <property type="match status" value="1"/>
</dbReference>
<keyword evidence="4 8" id="KW-0378">Hydrolase</keyword>
<dbReference type="Proteomes" id="UP000526307">
    <property type="component" value="Unassembled WGS sequence"/>
</dbReference>
<dbReference type="InterPro" id="IPR032466">
    <property type="entry name" value="Metal_Hydrolase"/>
</dbReference>
<dbReference type="HAMAP" id="MF_01518">
    <property type="entry name" value="Adenine_deamin"/>
    <property type="match status" value="1"/>
</dbReference>
<evidence type="ECO:0000259" key="9">
    <source>
        <dbReference type="Pfam" id="PF01979"/>
    </source>
</evidence>
<dbReference type="InterPro" id="IPR026912">
    <property type="entry name" value="Adenine_deam_C"/>
</dbReference>
<dbReference type="SUPFAM" id="SSF51556">
    <property type="entry name" value="Metallo-dependent hydrolases"/>
    <property type="match status" value="1"/>
</dbReference>
<dbReference type="GO" id="GO:0000034">
    <property type="term" value="F:adenine deaminase activity"/>
    <property type="evidence" value="ECO:0007669"/>
    <property type="project" value="UniProtKB-UniRule"/>
</dbReference>
<evidence type="ECO:0000256" key="1">
    <source>
        <dbReference type="ARBA" id="ARBA00001936"/>
    </source>
</evidence>
<evidence type="ECO:0000313" key="12">
    <source>
        <dbReference type="Proteomes" id="UP000526307"/>
    </source>
</evidence>
<name>A0A7Y9B0W5_9FIRM</name>
<keyword evidence="12" id="KW-1185">Reference proteome</keyword>
<dbReference type="SUPFAM" id="SSF51338">
    <property type="entry name" value="Composite domain of metallo-dependent hydrolases"/>
    <property type="match status" value="1"/>
</dbReference>
<evidence type="ECO:0000256" key="3">
    <source>
        <dbReference type="ARBA" id="ARBA00012782"/>
    </source>
</evidence>
<protein>
    <recommendedName>
        <fullName evidence="7 8">Adenine deaminase</fullName>
        <shortName evidence="8">Adenase</shortName>
        <shortName evidence="8">Adenine aminase</shortName>
        <ecNumber evidence="3 8">3.5.4.2</ecNumber>
    </recommendedName>
</protein>
<dbReference type="PANTHER" id="PTHR11113:SF2">
    <property type="entry name" value="ADENINE DEAMINASE"/>
    <property type="match status" value="1"/>
</dbReference>
<evidence type="ECO:0000256" key="8">
    <source>
        <dbReference type="HAMAP-Rule" id="MF_01518"/>
    </source>
</evidence>
<dbReference type="Pfam" id="PF01979">
    <property type="entry name" value="Amidohydro_1"/>
    <property type="match status" value="1"/>
</dbReference>
<comment type="similarity">
    <text evidence="2 8">Belongs to the metallo-dependent hydrolases superfamily. Adenine deaminase family.</text>
</comment>
<dbReference type="PANTHER" id="PTHR11113">
    <property type="entry name" value="N-ACETYLGLUCOSAMINE-6-PHOSPHATE DEACETYLASE"/>
    <property type="match status" value="1"/>
</dbReference>
<evidence type="ECO:0000256" key="6">
    <source>
        <dbReference type="ARBA" id="ARBA00047720"/>
    </source>
</evidence>
<evidence type="ECO:0000256" key="2">
    <source>
        <dbReference type="ARBA" id="ARBA00006773"/>
    </source>
</evidence>
<dbReference type="Pfam" id="PF13382">
    <property type="entry name" value="Adenine_deam_C"/>
    <property type="match status" value="1"/>
</dbReference>
<dbReference type="FunFam" id="3.20.20.140:FF:000016">
    <property type="entry name" value="Adenine deaminase"/>
    <property type="match status" value="1"/>
</dbReference>
<dbReference type="Gene3D" id="2.30.40.10">
    <property type="entry name" value="Urease, subunit C, domain 1"/>
    <property type="match status" value="1"/>
</dbReference>
<dbReference type="InterPro" id="IPR006679">
    <property type="entry name" value="Adenine_deam"/>
</dbReference>
<evidence type="ECO:0000313" key="11">
    <source>
        <dbReference type="EMBL" id="NWO23538.1"/>
    </source>
</evidence>
<organism evidence="11 12">
    <name type="scientific">Mogibacterium timidum</name>
    <dbReference type="NCBI Taxonomy" id="35519"/>
    <lineage>
        <taxon>Bacteria</taxon>
        <taxon>Bacillati</taxon>
        <taxon>Bacillota</taxon>
        <taxon>Clostridia</taxon>
        <taxon>Peptostreptococcales</taxon>
        <taxon>Anaerovoracaceae</taxon>
        <taxon>Mogibacterium</taxon>
    </lineage>
</organism>
<proteinExistence type="inferred from homology"/>
<dbReference type="NCBIfam" id="TIGR01178">
    <property type="entry name" value="ade"/>
    <property type="match status" value="1"/>
</dbReference>
<reference evidence="11 12" key="1">
    <citation type="submission" date="2020-06" db="EMBL/GenBank/DDBJ databases">
        <title>Mogibacterium timidum strain W9173 genomic sequence.</title>
        <authorList>
            <person name="Wade W.G."/>
            <person name="Johnston C.D."/>
            <person name="Chen T."/>
            <person name="Dewhirst F.E."/>
        </authorList>
    </citation>
    <scope>NUCLEOTIDE SEQUENCE [LARGE SCALE GENOMIC DNA]</scope>
    <source>
        <strain evidence="11 12">W9173</strain>
    </source>
</reference>
<comment type="caution">
    <text evidence="11">The sequence shown here is derived from an EMBL/GenBank/DDBJ whole genome shotgun (WGS) entry which is preliminary data.</text>
</comment>
<dbReference type="InterPro" id="IPR006680">
    <property type="entry name" value="Amidohydro-rel"/>
</dbReference>
<dbReference type="GO" id="GO:0006146">
    <property type="term" value="P:adenine catabolic process"/>
    <property type="evidence" value="ECO:0007669"/>
    <property type="project" value="InterPro"/>
</dbReference>
<sequence length="574" mass="62537">MSESYTGKINRKLQRKQKIIRAAAGKCKADLVLKNATYVSVFSGELRKADIAVAAGLIVGIGDYEGEREIDMTDKIVCPGFLDAHIHLESALVSPTEFIRAVLPHGTTTVIADPHEIANVMGTDGIEYMLQATERLPIDVRFMLPSCVPATPLDESGATLDYRAIDSFYDHPRVQGLAEMMNYVGTVAADEQVVEKIVAAQAHHKKIDGHAPGLRGKALNAYVAAGVYSDHECATAEEAIEKLEMGQVIMIREGTAAHNLEALMPLLTDKYADRCMFCTDDKHPSDLLEKGHIDYIIKRAIEMGADPILAVKVASTNAARYFRLNNRGAIAPGYLADFVIIDNFEDFNVEQVLKKGRLMYDNGKLKTFPSPEVDEFLASRAHNTFKVDKLTSKAFKIDRPRGVLGMMPGELMTTDEGYATGVDVDADILKIAVVERHNYTGHIGIGYIKGYGLKSGAVATSISHDSHNIIVVGTNDSDMADAVNHIAENDGGITVYDNGRCIGDVQLAIAGLMSDAPLVDVNRALETAKEKAFGLGINRSIDPFMTLSFMSLPVIPKLRLTTRGVFDVESQSYV</sequence>
<dbReference type="InterPro" id="IPR011059">
    <property type="entry name" value="Metal-dep_hydrolase_composite"/>
</dbReference>
<feature type="domain" description="Amidohydrolase-related" evidence="9">
    <location>
        <begin position="76"/>
        <end position="358"/>
    </location>
</feature>
<keyword evidence="5 8" id="KW-0464">Manganese</keyword>
<dbReference type="EMBL" id="JABXYR010000002">
    <property type="protein sequence ID" value="NWO23538.1"/>
    <property type="molecule type" value="Genomic_DNA"/>
</dbReference>
<dbReference type="CDD" id="cd01295">
    <property type="entry name" value="AdeC"/>
    <property type="match status" value="1"/>
</dbReference>
<evidence type="ECO:0000259" key="10">
    <source>
        <dbReference type="Pfam" id="PF13382"/>
    </source>
</evidence>
<accession>A0A7Y9B0W5</accession>
<evidence type="ECO:0000256" key="7">
    <source>
        <dbReference type="ARBA" id="ARBA00069718"/>
    </source>
</evidence>
<feature type="domain" description="Adenine deaminase C-terminal" evidence="10">
    <location>
        <begin position="416"/>
        <end position="571"/>
    </location>
</feature>
<comment type="catalytic activity">
    <reaction evidence="6 8">
        <text>adenine + H2O + H(+) = hypoxanthine + NH4(+)</text>
        <dbReference type="Rhea" id="RHEA:23688"/>
        <dbReference type="ChEBI" id="CHEBI:15377"/>
        <dbReference type="ChEBI" id="CHEBI:15378"/>
        <dbReference type="ChEBI" id="CHEBI:16708"/>
        <dbReference type="ChEBI" id="CHEBI:17368"/>
        <dbReference type="ChEBI" id="CHEBI:28938"/>
        <dbReference type="EC" id="3.5.4.2"/>
    </reaction>
</comment>
<comment type="cofactor">
    <cofactor evidence="1 8">
        <name>Mn(2+)</name>
        <dbReference type="ChEBI" id="CHEBI:29035"/>
    </cofactor>
</comment>
<gene>
    <name evidence="8 11" type="primary">ade</name>
    <name evidence="11" type="ORF">HW270_05610</name>
</gene>
<dbReference type="AlphaFoldDB" id="A0A7Y9B0W5"/>
<dbReference type="RefSeq" id="WP_178978581.1">
    <property type="nucleotide sequence ID" value="NZ_JABXYR010000002.1"/>
</dbReference>
<evidence type="ECO:0000256" key="5">
    <source>
        <dbReference type="ARBA" id="ARBA00023211"/>
    </source>
</evidence>
<dbReference type="EC" id="3.5.4.2" evidence="3 8"/>
<evidence type="ECO:0000256" key="4">
    <source>
        <dbReference type="ARBA" id="ARBA00022801"/>
    </source>
</evidence>